<comment type="caution">
    <text evidence="6">The sequence shown here is derived from an EMBL/GenBank/DDBJ whole genome shotgun (WGS) entry which is preliminary data.</text>
</comment>
<evidence type="ECO:0000256" key="3">
    <source>
        <dbReference type="ARBA" id="ARBA00022490"/>
    </source>
</evidence>
<dbReference type="GO" id="GO:0045292">
    <property type="term" value="P:mRNA cis splicing, via spliceosome"/>
    <property type="evidence" value="ECO:0007669"/>
    <property type="project" value="TreeGrafter"/>
</dbReference>
<evidence type="ECO:0000256" key="4">
    <source>
        <dbReference type="ARBA" id="ARBA00023242"/>
    </source>
</evidence>
<evidence type="ECO:0000256" key="1">
    <source>
        <dbReference type="ARBA" id="ARBA00004123"/>
    </source>
</evidence>
<dbReference type="GO" id="GO:0005681">
    <property type="term" value="C:spliceosomal complex"/>
    <property type="evidence" value="ECO:0007669"/>
    <property type="project" value="TreeGrafter"/>
</dbReference>
<dbReference type="PANTHER" id="PTHR21399:SF0">
    <property type="entry name" value="METHYLOSOME SUBUNIT PICLN"/>
    <property type="match status" value="1"/>
</dbReference>
<dbReference type="GO" id="GO:0000387">
    <property type="term" value="P:spliceosomal snRNP assembly"/>
    <property type="evidence" value="ECO:0007669"/>
    <property type="project" value="TreeGrafter"/>
</dbReference>
<feature type="compositionally biased region" description="Low complexity" evidence="5">
    <location>
        <begin position="149"/>
        <end position="161"/>
    </location>
</feature>
<feature type="compositionally biased region" description="Gly residues" evidence="5">
    <location>
        <begin position="244"/>
        <end position="262"/>
    </location>
</feature>
<evidence type="ECO:0000256" key="5">
    <source>
        <dbReference type="SAM" id="MobiDB-lite"/>
    </source>
</evidence>
<feature type="region of interest" description="Disordered" evidence="5">
    <location>
        <begin position="149"/>
        <end position="168"/>
    </location>
</feature>
<dbReference type="Pfam" id="PF03517">
    <property type="entry name" value="Voldacs"/>
    <property type="match status" value="1"/>
</dbReference>
<dbReference type="AlphaFoldDB" id="A0A2K1QMZ2"/>
<dbReference type="Proteomes" id="UP000243797">
    <property type="component" value="Unassembled WGS sequence"/>
</dbReference>
<sequence length="282" mass="29759">MALEVFSDPLDVSQFQSLEEYQSSTPATFFDGKPVLHYHNPTCTLAISTEALASNHAFQSLKATTDTSEPDGNVNGTSSSDQTDLRVQAWITSSHFTLFSSDSSKGLRIPYPSISLHAQQGQGLYMQLILSDMRHTSDDELETLELVLTPSQSSSTSTGGESDAEPVSTESEIAGLYAAVSACADLHPDPDPDDDDAGAGGSMMTMLMAGAGDVDLGSAGWITAENMHEHMDGEGNVVFDRGDGQGGTGDQEGEGLGAGAGQRRGADDDEAEADEVKWRRTG</sequence>
<dbReference type="InterPro" id="IPR011993">
    <property type="entry name" value="PH-like_dom_sf"/>
</dbReference>
<evidence type="ECO:0000313" key="6">
    <source>
        <dbReference type="EMBL" id="PNS16507.1"/>
    </source>
</evidence>
<gene>
    <name evidence="6" type="ORF">CAC42_241</name>
</gene>
<dbReference type="Gene3D" id="2.30.29.30">
    <property type="entry name" value="Pleckstrin-homology domain (PH domain)/Phosphotyrosine-binding domain (PTB)"/>
    <property type="match status" value="1"/>
</dbReference>
<dbReference type="InParanoid" id="A0A2K1QMZ2"/>
<proteinExistence type="predicted"/>
<keyword evidence="7" id="KW-1185">Reference proteome</keyword>
<evidence type="ECO:0008006" key="8">
    <source>
        <dbReference type="Google" id="ProtNLM"/>
    </source>
</evidence>
<keyword evidence="4" id="KW-0539">Nucleus</keyword>
<dbReference type="OrthoDB" id="19714at2759"/>
<dbReference type="GO" id="GO:0034715">
    <property type="term" value="C:pICln-Sm protein complex"/>
    <property type="evidence" value="ECO:0007669"/>
    <property type="project" value="TreeGrafter"/>
</dbReference>
<reference evidence="6 7" key="1">
    <citation type="submission" date="2017-06" db="EMBL/GenBank/DDBJ databases">
        <title>Draft genome sequence of a variant of Elsinoe murrayae.</title>
        <authorList>
            <person name="Cheng Q."/>
        </authorList>
    </citation>
    <scope>NUCLEOTIDE SEQUENCE [LARGE SCALE GENOMIC DNA]</scope>
    <source>
        <strain evidence="6 7">CQ-2017a</strain>
    </source>
</reference>
<dbReference type="PANTHER" id="PTHR21399">
    <property type="entry name" value="CHLORIDE CONDUCTANCE REGULATORY PROTEIN ICLN"/>
    <property type="match status" value="1"/>
</dbReference>
<feature type="region of interest" description="Disordered" evidence="5">
    <location>
        <begin position="234"/>
        <end position="282"/>
    </location>
</feature>
<organism evidence="6 7">
    <name type="scientific">Sphaceloma murrayae</name>
    <dbReference type="NCBI Taxonomy" id="2082308"/>
    <lineage>
        <taxon>Eukaryota</taxon>
        <taxon>Fungi</taxon>
        <taxon>Dikarya</taxon>
        <taxon>Ascomycota</taxon>
        <taxon>Pezizomycotina</taxon>
        <taxon>Dothideomycetes</taxon>
        <taxon>Dothideomycetidae</taxon>
        <taxon>Myriangiales</taxon>
        <taxon>Elsinoaceae</taxon>
        <taxon>Sphaceloma</taxon>
    </lineage>
</organism>
<comment type="subcellular location">
    <subcellularLocation>
        <location evidence="2">Cytoplasm</location>
    </subcellularLocation>
    <subcellularLocation>
        <location evidence="1">Nucleus</location>
    </subcellularLocation>
</comment>
<evidence type="ECO:0000256" key="2">
    <source>
        <dbReference type="ARBA" id="ARBA00004496"/>
    </source>
</evidence>
<evidence type="ECO:0000313" key="7">
    <source>
        <dbReference type="Proteomes" id="UP000243797"/>
    </source>
</evidence>
<dbReference type="InterPro" id="IPR039924">
    <property type="entry name" value="ICln/Lot5/Saf5"/>
</dbReference>
<dbReference type="EMBL" id="NKHZ01000057">
    <property type="protein sequence ID" value="PNS16507.1"/>
    <property type="molecule type" value="Genomic_DNA"/>
</dbReference>
<keyword evidence="3" id="KW-0963">Cytoplasm</keyword>
<accession>A0A2K1QMZ2</accession>
<dbReference type="GO" id="GO:0005829">
    <property type="term" value="C:cytosol"/>
    <property type="evidence" value="ECO:0007669"/>
    <property type="project" value="TreeGrafter"/>
</dbReference>
<protein>
    <recommendedName>
        <fullName evidence="8">Regulator of volume decrease after cellular swelling-domain-containing protein</fullName>
    </recommendedName>
</protein>
<name>A0A2K1QMZ2_9PEZI</name>